<feature type="transmembrane region" description="Helical" evidence="12">
    <location>
        <begin position="512"/>
        <end position="531"/>
    </location>
</feature>
<dbReference type="PROSITE" id="PS50850">
    <property type="entry name" value="MFS"/>
    <property type="match status" value="1"/>
</dbReference>
<keyword evidence="15" id="KW-1185">Reference proteome</keyword>
<dbReference type="PROSITE" id="PS00217">
    <property type="entry name" value="SUGAR_TRANSPORT_2"/>
    <property type="match status" value="1"/>
</dbReference>
<evidence type="ECO:0000256" key="7">
    <source>
        <dbReference type="ARBA" id="ARBA00022989"/>
    </source>
</evidence>
<comment type="similarity">
    <text evidence="2">Belongs to the major facilitator superfamily. Metabolite:H+ Symporter (MHS) family (TC 2.A.1.6) family.</text>
</comment>
<comment type="function">
    <text evidence="9">May be a proton symporter involved in the uptake of osmolytes such as proline and glycine betaine.</text>
</comment>
<proteinExistence type="inferred from homology"/>
<feature type="compositionally biased region" description="Low complexity" evidence="11">
    <location>
        <begin position="77"/>
        <end position="91"/>
    </location>
</feature>
<dbReference type="PANTHER" id="PTHR43528:SF1">
    <property type="entry name" value="ALPHA-KETOGLUTARATE PERMEASE"/>
    <property type="match status" value="1"/>
</dbReference>
<evidence type="ECO:0000256" key="2">
    <source>
        <dbReference type="ARBA" id="ARBA00008240"/>
    </source>
</evidence>
<dbReference type="PROSITE" id="PS00216">
    <property type="entry name" value="SUGAR_TRANSPORT_1"/>
    <property type="match status" value="1"/>
</dbReference>
<feature type="region of interest" description="Disordered" evidence="11">
    <location>
        <begin position="1"/>
        <end position="35"/>
    </location>
</feature>
<feature type="transmembrane region" description="Helical" evidence="12">
    <location>
        <begin position="446"/>
        <end position="466"/>
    </location>
</feature>
<evidence type="ECO:0000256" key="11">
    <source>
        <dbReference type="SAM" id="MobiDB-lite"/>
    </source>
</evidence>
<feature type="transmembrane region" description="Helical" evidence="12">
    <location>
        <begin position="419"/>
        <end position="440"/>
    </location>
</feature>
<dbReference type="PANTHER" id="PTHR43528">
    <property type="entry name" value="ALPHA-KETOGLUTARATE PERMEASE"/>
    <property type="match status" value="1"/>
</dbReference>
<feature type="transmembrane region" description="Helical" evidence="12">
    <location>
        <begin position="289"/>
        <end position="308"/>
    </location>
</feature>
<name>A0A506YAK8_9MICO</name>
<dbReference type="Gene3D" id="1.20.1250.20">
    <property type="entry name" value="MFS general substrate transporter like domains"/>
    <property type="match status" value="2"/>
</dbReference>
<feature type="transmembrane region" description="Helical" evidence="12">
    <location>
        <begin position="189"/>
        <end position="207"/>
    </location>
</feature>
<dbReference type="InterPro" id="IPR005828">
    <property type="entry name" value="MFS_sugar_transport-like"/>
</dbReference>
<evidence type="ECO:0000256" key="9">
    <source>
        <dbReference type="ARBA" id="ARBA00037295"/>
    </source>
</evidence>
<dbReference type="EMBL" id="VHQG01000001">
    <property type="protein sequence ID" value="TPW78178.1"/>
    <property type="molecule type" value="Genomic_DNA"/>
</dbReference>
<organism evidence="14 15">
    <name type="scientific">Schumannella soli</name>
    <dbReference type="NCBI Taxonomy" id="2590779"/>
    <lineage>
        <taxon>Bacteria</taxon>
        <taxon>Bacillati</taxon>
        <taxon>Actinomycetota</taxon>
        <taxon>Actinomycetes</taxon>
        <taxon>Micrococcales</taxon>
        <taxon>Microbacteriaceae</taxon>
        <taxon>Schumannella</taxon>
    </lineage>
</organism>
<keyword evidence="3" id="KW-0813">Transport</keyword>
<dbReference type="GO" id="GO:0005886">
    <property type="term" value="C:plasma membrane"/>
    <property type="evidence" value="ECO:0007669"/>
    <property type="project" value="UniProtKB-SubCell"/>
</dbReference>
<evidence type="ECO:0000256" key="5">
    <source>
        <dbReference type="ARBA" id="ARBA00022692"/>
    </source>
</evidence>
<feature type="region of interest" description="Disordered" evidence="11">
    <location>
        <begin position="578"/>
        <end position="600"/>
    </location>
</feature>
<feature type="region of interest" description="Disordered" evidence="11">
    <location>
        <begin position="48"/>
        <end position="101"/>
    </location>
</feature>
<feature type="transmembrane region" description="Helical" evidence="12">
    <location>
        <begin position="478"/>
        <end position="500"/>
    </location>
</feature>
<feature type="transmembrane region" description="Helical" evidence="12">
    <location>
        <begin position="156"/>
        <end position="177"/>
    </location>
</feature>
<gene>
    <name evidence="14" type="ORF">FJ657_02975</name>
</gene>
<evidence type="ECO:0000313" key="14">
    <source>
        <dbReference type="EMBL" id="TPW78178.1"/>
    </source>
</evidence>
<feature type="transmembrane region" description="Helical" evidence="12">
    <location>
        <begin position="254"/>
        <end position="277"/>
    </location>
</feature>
<dbReference type="AlphaFoldDB" id="A0A506YAK8"/>
<protein>
    <recommendedName>
        <fullName evidence="10">Putative proline/betaine transporter</fullName>
    </recommendedName>
</protein>
<feature type="transmembrane region" description="Helical" evidence="12">
    <location>
        <begin position="386"/>
        <end position="407"/>
    </location>
</feature>
<accession>A0A506YAK8</accession>
<evidence type="ECO:0000256" key="12">
    <source>
        <dbReference type="SAM" id="Phobius"/>
    </source>
</evidence>
<dbReference type="InterPro" id="IPR020846">
    <property type="entry name" value="MFS_dom"/>
</dbReference>
<feature type="transmembrane region" description="Helical" evidence="12">
    <location>
        <begin position="353"/>
        <end position="374"/>
    </location>
</feature>
<dbReference type="OrthoDB" id="8953821at2"/>
<evidence type="ECO:0000256" key="4">
    <source>
        <dbReference type="ARBA" id="ARBA00022475"/>
    </source>
</evidence>
<dbReference type="FunFam" id="1.20.1250.20:FF:000001">
    <property type="entry name" value="Dicarboxylate MFS transporter"/>
    <property type="match status" value="1"/>
</dbReference>
<feature type="transmembrane region" description="Helical" evidence="12">
    <location>
        <begin position="213"/>
        <end position="233"/>
    </location>
</feature>
<keyword evidence="8 12" id="KW-0472">Membrane</keyword>
<dbReference type="SUPFAM" id="SSF103473">
    <property type="entry name" value="MFS general substrate transporter"/>
    <property type="match status" value="1"/>
</dbReference>
<dbReference type="InterPro" id="IPR005829">
    <property type="entry name" value="Sugar_transporter_CS"/>
</dbReference>
<keyword evidence="4" id="KW-1003">Cell membrane</keyword>
<dbReference type="Proteomes" id="UP000316252">
    <property type="component" value="Unassembled WGS sequence"/>
</dbReference>
<comment type="subcellular location">
    <subcellularLocation>
        <location evidence="1">Cell membrane</location>
        <topology evidence="1">Multi-pass membrane protein</topology>
    </subcellularLocation>
</comment>
<comment type="caution">
    <text evidence="14">The sequence shown here is derived from an EMBL/GenBank/DDBJ whole genome shotgun (WGS) entry which is preliminary data.</text>
</comment>
<evidence type="ECO:0000256" key="6">
    <source>
        <dbReference type="ARBA" id="ARBA00022847"/>
    </source>
</evidence>
<feature type="compositionally biased region" description="Basic and acidic residues" evidence="11">
    <location>
        <begin position="579"/>
        <end position="592"/>
    </location>
</feature>
<dbReference type="Pfam" id="PF00083">
    <property type="entry name" value="Sugar_tr"/>
    <property type="match status" value="1"/>
</dbReference>
<evidence type="ECO:0000256" key="1">
    <source>
        <dbReference type="ARBA" id="ARBA00004651"/>
    </source>
</evidence>
<evidence type="ECO:0000256" key="10">
    <source>
        <dbReference type="ARBA" id="ARBA00039918"/>
    </source>
</evidence>
<dbReference type="GO" id="GO:0015293">
    <property type="term" value="F:symporter activity"/>
    <property type="evidence" value="ECO:0007669"/>
    <property type="project" value="UniProtKB-KW"/>
</dbReference>
<evidence type="ECO:0000259" key="13">
    <source>
        <dbReference type="PROSITE" id="PS50850"/>
    </source>
</evidence>
<sequence length="600" mass="64169">MRGNGRSCRNAGSGGRRRVERGNPQSGPWQARVNRRVPRGYSSWLVEASTGCTSRRRRHHQGDPTARGIAGKRQNVSSSNPSHTPPSSAARAPRERRGRRLRVGDVTVVDRSMMRRAISGTIVGNTMEWYDVGVYGYLAVTMGKVFLPTAEPSVQILFSLGVFAATYIARPLGGIVFGRLGDKLGRQKILATTLIMMASSTFLIGVLPDYALVGVLGPVLLVLLKLVQGFSTGGEYAGATTFISEYSPDRKRGFFASFLDAGSYTGFALGAAVVSLLQVLAGSEAMVEWAWRIPFLLAGPVGAIAIYFRLKIEESPAFQATQDAQASASSEIADLQGRPRNVFVLIARHWRPLLLAMAIVAASNIVGYALTSYMPTYLTDTLGYDPLHGTLLTIPVLILLAVIMPIAGRISDRVGRRPVLLAGAIVTIVFSVPAFLLIGLGTVPTTLAGLSLLALMVALWVCNQASALPAMFPTSARYGAMGIAFNVAIAVFGGTTPLIIQFLIEVTKNDLAPAWFLMGASVVGAIGPILMKESAKRPLPGALPAVESEEEARDLVEHQDENPYLDLSTMPLEQLDAAHQARLEADAERGAREPVGSGVS</sequence>
<dbReference type="InterPro" id="IPR036259">
    <property type="entry name" value="MFS_trans_sf"/>
</dbReference>
<keyword evidence="7 12" id="KW-1133">Transmembrane helix</keyword>
<feature type="domain" description="Major facilitator superfamily (MFS) profile" evidence="13">
    <location>
        <begin position="117"/>
        <end position="536"/>
    </location>
</feature>
<keyword evidence="5 12" id="KW-0812">Transmembrane</keyword>
<reference evidence="14 15" key="1">
    <citation type="submission" date="2019-06" db="EMBL/GenBank/DDBJ databases">
        <authorList>
            <person name="Li F."/>
        </authorList>
    </citation>
    <scope>NUCLEOTIDE SEQUENCE [LARGE SCALE GENOMIC DNA]</scope>
    <source>
        <strain evidence="14 15">10F1D-1</strain>
    </source>
</reference>
<dbReference type="InterPro" id="IPR051084">
    <property type="entry name" value="H+-coupled_symporters"/>
</dbReference>
<evidence type="ECO:0000256" key="8">
    <source>
        <dbReference type="ARBA" id="ARBA00023136"/>
    </source>
</evidence>
<keyword evidence="6" id="KW-0769">Symport</keyword>
<evidence type="ECO:0000313" key="15">
    <source>
        <dbReference type="Proteomes" id="UP000316252"/>
    </source>
</evidence>
<evidence type="ECO:0000256" key="3">
    <source>
        <dbReference type="ARBA" id="ARBA00022448"/>
    </source>
</evidence>